<dbReference type="PANTHER" id="PTHR30383">
    <property type="entry name" value="THIOESTERASE 1/PROTEASE 1/LYSOPHOSPHOLIPASE L1"/>
    <property type="match status" value="1"/>
</dbReference>
<accession>A0A9D1X9Q6</accession>
<dbReference type="InterPro" id="IPR013830">
    <property type="entry name" value="SGNH_hydro"/>
</dbReference>
<sequence>MRNYRKRELWLVSLILWLGLGMSFAAEPRYLNIVFVGNSITYGAGLEEPRREAPPVRAAIYLKRSADVQVVRYSNQGVSGNTTVDFLPATETYFNKVREAADQFRDETWATLLFSIMLGTNDSAIRGTNGCPVAPETYRENLRQIIDRLLALYPNARFVVHRPIWYSPNTYNGAMYLQEGLDRLTAYYPELVALVEEYGKRFPGQVFLGDTEGYDYFRTNAEELFQAENGNAGVFYLHPNKRGAVALGELWGKAIAKALYGDEE</sequence>
<reference evidence="2" key="1">
    <citation type="journal article" date="2021" name="PeerJ">
        <title>Extensive microbial diversity within the chicken gut microbiome revealed by metagenomics and culture.</title>
        <authorList>
            <person name="Gilroy R."/>
            <person name="Ravi A."/>
            <person name="Getino M."/>
            <person name="Pursley I."/>
            <person name="Horton D.L."/>
            <person name="Alikhan N.F."/>
            <person name="Baker D."/>
            <person name="Gharbi K."/>
            <person name="Hall N."/>
            <person name="Watson M."/>
            <person name="Adriaenssens E.M."/>
            <person name="Foster-Nyarko E."/>
            <person name="Jarju S."/>
            <person name="Secka A."/>
            <person name="Antonio M."/>
            <person name="Oren A."/>
            <person name="Chaudhuri R.R."/>
            <person name="La Ragione R."/>
            <person name="Hildebrand F."/>
            <person name="Pallen M.J."/>
        </authorList>
    </citation>
    <scope>NUCLEOTIDE SEQUENCE</scope>
    <source>
        <strain evidence="2">ChiGjej6B6-14162</strain>
    </source>
</reference>
<dbReference type="GO" id="GO:0016788">
    <property type="term" value="F:hydrolase activity, acting on ester bonds"/>
    <property type="evidence" value="ECO:0007669"/>
    <property type="project" value="UniProtKB-ARBA"/>
</dbReference>
<evidence type="ECO:0000259" key="1">
    <source>
        <dbReference type="Pfam" id="PF13472"/>
    </source>
</evidence>
<proteinExistence type="predicted"/>
<protein>
    <submittedName>
        <fullName evidence="2">Lipolytic protein G-D-S-L family</fullName>
    </submittedName>
</protein>
<dbReference type="Pfam" id="PF13472">
    <property type="entry name" value="Lipase_GDSL_2"/>
    <property type="match status" value="1"/>
</dbReference>
<dbReference type="InterPro" id="IPR036514">
    <property type="entry name" value="SGNH_hydro_sf"/>
</dbReference>
<organism evidence="2 3">
    <name type="scientific">Candidatus Parabacteroides intestinipullorum</name>
    <dbReference type="NCBI Taxonomy" id="2838723"/>
    <lineage>
        <taxon>Bacteria</taxon>
        <taxon>Pseudomonadati</taxon>
        <taxon>Bacteroidota</taxon>
        <taxon>Bacteroidia</taxon>
        <taxon>Bacteroidales</taxon>
        <taxon>Tannerellaceae</taxon>
        <taxon>Parabacteroides</taxon>
    </lineage>
</organism>
<dbReference type="Proteomes" id="UP000886740">
    <property type="component" value="Unassembled WGS sequence"/>
</dbReference>
<evidence type="ECO:0000313" key="2">
    <source>
        <dbReference type="EMBL" id="HIX75141.1"/>
    </source>
</evidence>
<dbReference type="SUPFAM" id="SSF52266">
    <property type="entry name" value="SGNH hydrolase"/>
    <property type="match status" value="1"/>
</dbReference>
<dbReference type="Gene3D" id="3.40.50.1110">
    <property type="entry name" value="SGNH hydrolase"/>
    <property type="match status" value="1"/>
</dbReference>
<dbReference type="EMBL" id="DXEL01000059">
    <property type="protein sequence ID" value="HIX75141.1"/>
    <property type="molecule type" value="Genomic_DNA"/>
</dbReference>
<name>A0A9D1X9Q6_9BACT</name>
<comment type="caution">
    <text evidence="2">The sequence shown here is derived from an EMBL/GenBank/DDBJ whole genome shotgun (WGS) entry which is preliminary data.</text>
</comment>
<feature type="domain" description="SGNH hydrolase-type esterase" evidence="1">
    <location>
        <begin position="35"/>
        <end position="244"/>
    </location>
</feature>
<dbReference type="AlphaFoldDB" id="A0A9D1X9Q6"/>
<dbReference type="InterPro" id="IPR051532">
    <property type="entry name" value="Ester_Hydrolysis_Enzymes"/>
</dbReference>
<reference evidence="2" key="2">
    <citation type="submission" date="2021-04" db="EMBL/GenBank/DDBJ databases">
        <authorList>
            <person name="Gilroy R."/>
        </authorList>
    </citation>
    <scope>NUCLEOTIDE SEQUENCE</scope>
    <source>
        <strain evidence="2">ChiGjej6B6-14162</strain>
    </source>
</reference>
<evidence type="ECO:0000313" key="3">
    <source>
        <dbReference type="Proteomes" id="UP000886740"/>
    </source>
</evidence>
<gene>
    <name evidence="2" type="ORF">H9977_08945</name>
</gene>